<reference evidence="1 2" key="1">
    <citation type="submission" date="2017-07" db="EMBL/GenBank/DDBJ databases">
        <title>First draft Genome Sequence of Nocardia cerradoensis isolated from human infection.</title>
        <authorList>
            <person name="Carrasco G."/>
        </authorList>
    </citation>
    <scope>NUCLEOTIDE SEQUENCE [LARGE SCALE GENOMIC DNA]</scope>
    <source>
        <strain evidence="1 2">CNM20130759</strain>
    </source>
</reference>
<dbReference type="Proteomes" id="UP000215506">
    <property type="component" value="Unassembled WGS sequence"/>
</dbReference>
<protein>
    <submittedName>
        <fullName evidence="1">Uncharacterized protein</fullName>
    </submittedName>
</protein>
<evidence type="ECO:0000313" key="2">
    <source>
        <dbReference type="Proteomes" id="UP000215506"/>
    </source>
</evidence>
<accession>A0A231GSH5</accession>
<evidence type="ECO:0000313" key="1">
    <source>
        <dbReference type="EMBL" id="OXR39554.1"/>
    </source>
</evidence>
<proteinExistence type="predicted"/>
<gene>
    <name evidence="1" type="ORF">B7C42_08378</name>
</gene>
<dbReference type="EMBL" id="NGAF01000553">
    <property type="protein sequence ID" value="OXR39554.1"/>
    <property type="molecule type" value="Genomic_DNA"/>
</dbReference>
<comment type="caution">
    <text evidence="1">The sequence shown here is derived from an EMBL/GenBank/DDBJ whole genome shotgun (WGS) entry which is preliminary data.</text>
</comment>
<keyword evidence="2" id="KW-1185">Reference proteome</keyword>
<organism evidence="1 2">
    <name type="scientific">Nocardia cerradoensis</name>
    <dbReference type="NCBI Taxonomy" id="85688"/>
    <lineage>
        <taxon>Bacteria</taxon>
        <taxon>Bacillati</taxon>
        <taxon>Actinomycetota</taxon>
        <taxon>Actinomycetes</taxon>
        <taxon>Mycobacteriales</taxon>
        <taxon>Nocardiaceae</taxon>
        <taxon>Nocardia</taxon>
    </lineage>
</organism>
<name>A0A231GSH5_9NOCA</name>
<sequence length="45" mass="4774">MVGVGAPVNERLIQLIVAAEQGGRRDWPSGELLAELRAAGSTTRQ</sequence>
<dbReference type="AlphaFoldDB" id="A0A231GSH5"/>